<evidence type="ECO:0000256" key="6">
    <source>
        <dbReference type="ARBA" id="ARBA00023212"/>
    </source>
</evidence>
<keyword evidence="7" id="KW-0966">Cell projection</keyword>
<feature type="region of interest" description="Disordered" evidence="9">
    <location>
        <begin position="1745"/>
        <end position="1764"/>
    </location>
</feature>
<evidence type="ECO:0000256" key="5">
    <source>
        <dbReference type="ARBA" id="ARBA00023054"/>
    </source>
</evidence>
<feature type="coiled-coil region" evidence="8">
    <location>
        <begin position="1296"/>
        <end position="1334"/>
    </location>
</feature>
<keyword evidence="3" id="KW-0963">Cytoplasm</keyword>
<organism evidence="10 11">
    <name type="scientific">Cloeon dipterum</name>
    <dbReference type="NCBI Taxonomy" id="197152"/>
    <lineage>
        <taxon>Eukaryota</taxon>
        <taxon>Metazoa</taxon>
        <taxon>Ecdysozoa</taxon>
        <taxon>Arthropoda</taxon>
        <taxon>Hexapoda</taxon>
        <taxon>Insecta</taxon>
        <taxon>Pterygota</taxon>
        <taxon>Palaeoptera</taxon>
        <taxon>Ephemeroptera</taxon>
        <taxon>Pisciforma</taxon>
        <taxon>Baetidae</taxon>
        <taxon>Cloeon</taxon>
    </lineage>
</organism>
<sequence length="1827" mass="210936">MDWDYFVDINFSELNNDSKEELCAQISDYRIEEDASEEEIRKVFGLAQKLLRFRGVQIEEIKNEHSTTVEKLRQENEELENQASSSKNSRKASEARHEATRLLKQNKELLAELEVLRKKHKGKDPMLDSEEDDYRAEKEKQKMRKTVELQTEHIGSLLSDLEGAEAENANLKQHVSNLRDKLAEATDALAETTSDLTDSQKVNAELKSRISESRDEVESLRRQISELVDQRSQLDAQLLQFQQAMESRVETWKNFMDKKDSEISDLKQQLLFSRPEQYTHLQEVVSAVTQSLAVRDQQVNELSSRLEEATKDLEESSEALEKLRSNKGDGESRKLWQQLQRAVKRERSLETRIEEAEKDALLRGEQVTVLSTQLQKLEQGEFGLPEALAEARELKRNLAIRDADIARLIKATNQMQASLDELADQNLALRERFGVAEEEIDVSGVRERRASERQRIESLLKQVANLEQEKVSLKLQLREAKRGKFIAENDEEAMLNDNEQFDVKMVIEENESLRKGMHEILESIRQQDANSDIHLESNCLERLLEALDARHVAGWYHPAMRLQAQLHTVQGVAAELREQLRIAREQEREWKQHVGLSLDRGEGFRAAATEEADNRPASQKRMYIQQEGKAKMTSDWSSEMRKLQGELKGLFKEVSKSLPLIVHVRREHEEELAAQISDLQDSIEEYKRHLDEEKDHSIAVCAAKCATQRIAERSALRKCHSLEAARKNLSERLENESVESVKRESVLGREIAAYRENEITLQNKINKLTNLLDRCVPMEEYKQTQHELSNATETLRQTLLDKGNNENESGVLRDLQEKVKYFESKAENLTKELEKDRAYLRVMQVQGQFPDSDQQLAALGQKLSALEISESTLMKKAEHAEKMYQLAKAQVIELEEEKREMEHLLLKNYSIKDSELAISEFKQILDVEDDFAKVTKLESELDVSRQEINSLKNIINSRNVEMDTIRELNQQLQSSGDLQATLGRITEDILSLRLELENAKFKLQESERFVEEEKRKNEKLKTTLKTMQEDRFDSAVVIHSRERIYKRKLLSICSRHTACVPLSTFELSSKWLASTRSELDAIKAERKESEVKVADLETEFEKLKIVVASQNEPQSDQLQEWQSRILQLRIKELESSRKAEHLEKECNDLKCQVVSLKTHSRTLEDERLELEKNWEQRLMNLEFEKSMNGVENIEKPIGKSKQEPEMVVEELDDPQQKEEKPNQINHPHKKLIRRGTFTSLHDNTDVLKKELQSKEERISHLERMLDGQQGDSRAKLALEAMVASLSELVSLKEAAVVRARQRLKEAHDEHANVTKELRRQLFELQNSMAKLEGSKVREHTAPEVSQGPTVTKLLTQLHTVEDELRVSNHSAGTLAGQLKTLSGELQKWKDLAEARQVKLLSLQERFEEEESQAMAGRFTNVRIAEKAETERSEKELNSARSNIELARSRQEVENLREMVANMQDQIKKLQGKVNERRRRSQSFSLERPEKLTSDPIPKVVEKPPMQPRFENAKVASIISKLQTQVKQLQEENESYKTREQLILDQSKAKTSEVVSRWEERKKLQVKCDKLKQKLEESEATCKKLKESNLALRTLIERLEREKILLDTQIRRKTKTVTIAEKPVSAEAQLARLRTKLASNEEECASLRRQLEHHKRVADDVPRFRAELSTLRGKYETQRESAVQMQSKIARLEATNLELNLKIDDLRNSSRNTDRGDDSDEGMSREELQRTVLMLGQHVRKLQEKLRSAREGSGDSASAEASQKMHAALRRKLSLENEVSQLKHERTELSAQLHQKVKILVEVRAALQEASLREAALKAEIASLRRMK</sequence>
<feature type="coiled-coil region" evidence="8">
    <location>
        <begin position="559"/>
        <end position="593"/>
    </location>
</feature>
<keyword evidence="5 8" id="KW-0175">Coiled coil</keyword>
<feature type="coiled-coil region" evidence="8">
    <location>
        <begin position="154"/>
        <end position="237"/>
    </location>
</feature>
<gene>
    <name evidence="10" type="ORF">CLODIP_2_CD01707</name>
</gene>
<evidence type="ECO:0000256" key="2">
    <source>
        <dbReference type="ARBA" id="ARBA00004300"/>
    </source>
</evidence>
<feature type="coiled-coil region" evidence="8">
    <location>
        <begin position="1072"/>
        <end position="1106"/>
    </location>
</feature>
<feature type="coiled-coil region" evidence="8">
    <location>
        <begin position="665"/>
        <end position="771"/>
    </location>
</feature>
<comment type="caution">
    <text evidence="10">The sequence shown here is derived from an EMBL/GenBank/DDBJ whole genome shotgun (WGS) entry which is preliminary data.</text>
</comment>
<feature type="region of interest" description="Disordered" evidence="9">
    <location>
        <begin position="1471"/>
        <end position="1503"/>
    </location>
</feature>
<dbReference type="GO" id="GO:0097711">
    <property type="term" value="P:ciliary basal body-plasma membrane docking"/>
    <property type="evidence" value="ECO:0007669"/>
    <property type="project" value="TreeGrafter"/>
</dbReference>
<evidence type="ECO:0000256" key="8">
    <source>
        <dbReference type="SAM" id="Coils"/>
    </source>
</evidence>
<evidence type="ECO:0000256" key="4">
    <source>
        <dbReference type="ARBA" id="ARBA00022794"/>
    </source>
</evidence>
<keyword evidence="11" id="KW-1185">Reference proteome</keyword>
<protein>
    <recommendedName>
        <fullName evidence="12">Centrosomal protein of 290kDa coiled-coil region domain-containing protein</fullName>
    </recommendedName>
</protein>
<feature type="coiled-coil region" evidence="8">
    <location>
        <begin position="1244"/>
        <end position="1271"/>
    </location>
</feature>
<feature type="region of interest" description="Disordered" evidence="9">
    <location>
        <begin position="308"/>
        <end position="327"/>
    </location>
</feature>
<evidence type="ECO:0000256" key="3">
    <source>
        <dbReference type="ARBA" id="ARBA00022490"/>
    </source>
</evidence>
<dbReference type="PANTHER" id="PTHR18879">
    <property type="entry name" value="CENTROSOMAL PROTEIN OF 290 KDA"/>
    <property type="match status" value="1"/>
</dbReference>
<comment type="subcellular location">
    <subcellularLocation>
        <location evidence="1">Cytoplasm</location>
        <location evidence="1">Cytoskeleton</location>
        <location evidence="1">Cilium basal body</location>
    </subcellularLocation>
    <subcellularLocation>
        <location evidence="2">Cytoplasm</location>
        <location evidence="2">Cytoskeleton</location>
        <location evidence="2">Microtubule organizing center</location>
        <location evidence="2">Centrosome</location>
    </subcellularLocation>
</comment>
<feature type="region of interest" description="Disordered" evidence="9">
    <location>
        <begin position="75"/>
        <end position="98"/>
    </location>
</feature>
<dbReference type="GO" id="GO:1905515">
    <property type="term" value="P:non-motile cilium assembly"/>
    <property type="evidence" value="ECO:0007669"/>
    <property type="project" value="TreeGrafter"/>
</dbReference>
<dbReference type="Gene3D" id="1.10.287.1490">
    <property type="match status" value="1"/>
</dbReference>
<feature type="coiled-coil region" evidence="8">
    <location>
        <begin position="877"/>
        <end position="907"/>
    </location>
</feature>
<evidence type="ECO:0000256" key="7">
    <source>
        <dbReference type="ARBA" id="ARBA00023273"/>
    </source>
</evidence>
<feature type="coiled-coil region" evidence="8">
    <location>
        <begin position="996"/>
        <end position="1030"/>
    </location>
</feature>
<evidence type="ECO:0000313" key="10">
    <source>
        <dbReference type="EMBL" id="CAB3361945.1"/>
    </source>
</evidence>
<evidence type="ECO:0008006" key="12">
    <source>
        <dbReference type="Google" id="ProtNLM"/>
    </source>
</evidence>
<keyword evidence="4" id="KW-0970">Cilium biogenesis/degradation</keyword>
<evidence type="ECO:0000256" key="9">
    <source>
        <dbReference type="SAM" id="MobiDB-lite"/>
    </source>
</evidence>
<dbReference type="Proteomes" id="UP000494165">
    <property type="component" value="Unassembled WGS sequence"/>
</dbReference>
<accession>A0A8S1C1Z7</accession>
<dbReference type="GO" id="GO:1905349">
    <property type="term" value="P:ciliary transition zone assembly"/>
    <property type="evidence" value="ECO:0007669"/>
    <property type="project" value="TreeGrafter"/>
</dbReference>
<reference evidence="10 11" key="1">
    <citation type="submission" date="2020-04" db="EMBL/GenBank/DDBJ databases">
        <authorList>
            <person name="Alioto T."/>
            <person name="Alioto T."/>
            <person name="Gomez Garrido J."/>
        </authorList>
    </citation>
    <scope>NUCLEOTIDE SEQUENCE [LARGE SCALE GENOMIC DNA]</scope>
</reference>
<name>A0A8S1C1Z7_9INSE</name>
<evidence type="ECO:0000313" key="11">
    <source>
        <dbReference type="Proteomes" id="UP000494165"/>
    </source>
</evidence>
<feature type="coiled-coil region" evidence="8">
    <location>
        <begin position="405"/>
        <end position="483"/>
    </location>
</feature>
<keyword evidence="6" id="KW-0206">Cytoskeleton</keyword>
<dbReference type="GO" id="GO:0034451">
    <property type="term" value="C:centriolar satellite"/>
    <property type="evidence" value="ECO:0007669"/>
    <property type="project" value="TreeGrafter"/>
</dbReference>
<dbReference type="GO" id="GO:0035869">
    <property type="term" value="C:ciliary transition zone"/>
    <property type="evidence" value="ECO:0007669"/>
    <property type="project" value="TreeGrafter"/>
</dbReference>
<dbReference type="OrthoDB" id="6351660at2759"/>
<dbReference type="PANTHER" id="PTHR18879:SF20">
    <property type="entry name" value="CENTROSOMAL PROTEIN OF 290 KDA"/>
    <property type="match status" value="1"/>
</dbReference>
<dbReference type="InterPro" id="IPR026201">
    <property type="entry name" value="Cep290"/>
</dbReference>
<proteinExistence type="predicted"/>
<evidence type="ECO:0000256" key="1">
    <source>
        <dbReference type="ARBA" id="ARBA00004120"/>
    </source>
</evidence>
<dbReference type="EMBL" id="CADEPI010000007">
    <property type="protein sequence ID" value="CAB3361945.1"/>
    <property type="molecule type" value="Genomic_DNA"/>
</dbReference>